<keyword evidence="2" id="KW-0812">Transmembrane</keyword>
<dbReference type="OMA" id="SVTCMDE"/>
<organism evidence="3 4">
    <name type="scientific">Populus trichocarpa</name>
    <name type="common">Western balsam poplar</name>
    <name type="synonym">Populus balsamifera subsp. trichocarpa</name>
    <dbReference type="NCBI Taxonomy" id="3694"/>
    <lineage>
        <taxon>Eukaryota</taxon>
        <taxon>Viridiplantae</taxon>
        <taxon>Streptophyta</taxon>
        <taxon>Embryophyta</taxon>
        <taxon>Tracheophyta</taxon>
        <taxon>Spermatophyta</taxon>
        <taxon>Magnoliopsida</taxon>
        <taxon>eudicotyledons</taxon>
        <taxon>Gunneridae</taxon>
        <taxon>Pentapetalae</taxon>
        <taxon>rosids</taxon>
        <taxon>fabids</taxon>
        <taxon>Malpighiales</taxon>
        <taxon>Salicaceae</taxon>
        <taxon>Saliceae</taxon>
        <taxon>Populus</taxon>
    </lineage>
</organism>
<keyword evidence="1" id="KW-0732">Signal</keyword>
<name>A0A3N7F8A6_POPTR</name>
<evidence type="ECO:0000313" key="3">
    <source>
        <dbReference type="EMBL" id="RQO91595.1"/>
    </source>
</evidence>
<evidence type="ECO:0008006" key="5">
    <source>
        <dbReference type="Google" id="ProtNLM"/>
    </source>
</evidence>
<evidence type="ECO:0000256" key="2">
    <source>
        <dbReference type="SAM" id="Phobius"/>
    </source>
</evidence>
<gene>
    <name evidence="3" type="ORF">POPTR_006G119100</name>
</gene>
<protein>
    <recommendedName>
        <fullName evidence="5">Pollen Ole e 1 allergen and extensin family protein</fullName>
    </recommendedName>
</protein>
<keyword evidence="4" id="KW-1185">Reference proteome</keyword>
<dbReference type="InParanoid" id="A0A3N7F8A6"/>
<accession>A0A3N7F8A6</accession>
<dbReference type="EMBL" id="CM009295">
    <property type="protein sequence ID" value="RQO91595.1"/>
    <property type="molecule type" value="Genomic_DNA"/>
</dbReference>
<proteinExistence type="predicted"/>
<evidence type="ECO:0000313" key="4">
    <source>
        <dbReference type="Proteomes" id="UP000006729"/>
    </source>
</evidence>
<evidence type="ECO:0000256" key="1">
    <source>
        <dbReference type="ARBA" id="ARBA00022729"/>
    </source>
</evidence>
<dbReference type="PANTHER" id="PTHR33470:SF29">
    <property type="entry name" value="POLLEN OLE E 1 ALLERGEN AND EXTENSIN FAMILY PROTEIN"/>
    <property type="match status" value="1"/>
</dbReference>
<dbReference type="Proteomes" id="UP000006729">
    <property type="component" value="Chromosome 6"/>
</dbReference>
<feature type="transmembrane region" description="Helical" evidence="2">
    <location>
        <begin position="27"/>
        <end position="50"/>
    </location>
</feature>
<dbReference type="Pfam" id="PF01190">
    <property type="entry name" value="Pollen_Ole_e_1"/>
    <property type="match status" value="1"/>
</dbReference>
<dbReference type="OrthoDB" id="747559at2759"/>
<dbReference type="FunCoup" id="A0A3N7F8A6">
    <property type="interactions" value="407"/>
</dbReference>
<reference evidence="3 4" key="1">
    <citation type="journal article" date="2006" name="Science">
        <title>The genome of black cottonwood, Populus trichocarpa (Torr. &amp; Gray).</title>
        <authorList>
            <person name="Tuskan G.A."/>
            <person name="Difazio S."/>
            <person name="Jansson S."/>
            <person name="Bohlmann J."/>
            <person name="Grigoriev I."/>
            <person name="Hellsten U."/>
            <person name="Putnam N."/>
            <person name="Ralph S."/>
            <person name="Rombauts S."/>
            <person name="Salamov A."/>
            <person name="Schein J."/>
            <person name="Sterck L."/>
            <person name="Aerts A."/>
            <person name="Bhalerao R.R."/>
            <person name="Bhalerao R.P."/>
            <person name="Blaudez D."/>
            <person name="Boerjan W."/>
            <person name="Brun A."/>
            <person name="Brunner A."/>
            <person name="Busov V."/>
            <person name="Campbell M."/>
            <person name="Carlson J."/>
            <person name="Chalot M."/>
            <person name="Chapman J."/>
            <person name="Chen G.L."/>
            <person name="Cooper D."/>
            <person name="Coutinho P.M."/>
            <person name="Couturier J."/>
            <person name="Covert S."/>
            <person name="Cronk Q."/>
            <person name="Cunningham R."/>
            <person name="Davis J."/>
            <person name="Degroeve S."/>
            <person name="Dejardin A."/>
            <person name="Depamphilis C."/>
            <person name="Detter J."/>
            <person name="Dirks B."/>
            <person name="Dubchak I."/>
            <person name="Duplessis S."/>
            <person name="Ehlting J."/>
            <person name="Ellis B."/>
            <person name="Gendler K."/>
            <person name="Goodstein D."/>
            <person name="Gribskov M."/>
            <person name="Grimwood J."/>
            <person name="Groover A."/>
            <person name="Gunter L."/>
            <person name="Hamberger B."/>
            <person name="Heinze B."/>
            <person name="Helariutta Y."/>
            <person name="Henrissat B."/>
            <person name="Holligan D."/>
            <person name="Holt R."/>
            <person name="Huang W."/>
            <person name="Islam-Faridi N."/>
            <person name="Jones S."/>
            <person name="Jones-Rhoades M."/>
            <person name="Jorgensen R."/>
            <person name="Joshi C."/>
            <person name="Kangasjarvi J."/>
            <person name="Karlsson J."/>
            <person name="Kelleher C."/>
            <person name="Kirkpatrick R."/>
            <person name="Kirst M."/>
            <person name="Kohler A."/>
            <person name="Kalluri U."/>
            <person name="Larimer F."/>
            <person name="Leebens-Mack J."/>
            <person name="Leple J.C."/>
            <person name="Locascio P."/>
            <person name="Lou Y."/>
            <person name="Lucas S."/>
            <person name="Martin F."/>
            <person name="Montanini B."/>
            <person name="Napoli C."/>
            <person name="Nelson D.R."/>
            <person name="Nelson C."/>
            <person name="Nieminen K."/>
            <person name="Nilsson O."/>
            <person name="Pereda V."/>
            <person name="Peter G."/>
            <person name="Philippe R."/>
            <person name="Pilate G."/>
            <person name="Poliakov A."/>
            <person name="Razumovskaya J."/>
            <person name="Richardson P."/>
            <person name="Rinaldi C."/>
            <person name="Ritland K."/>
            <person name="Rouze P."/>
            <person name="Ryaboy D."/>
            <person name="Schmutz J."/>
            <person name="Schrader J."/>
            <person name="Segerman B."/>
            <person name="Shin H."/>
            <person name="Siddiqui A."/>
            <person name="Sterky F."/>
            <person name="Terry A."/>
            <person name="Tsai C.J."/>
            <person name="Uberbacher E."/>
            <person name="Unneberg P."/>
            <person name="Vahala J."/>
            <person name="Wall K."/>
            <person name="Wessler S."/>
            <person name="Yang G."/>
            <person name="Yin T."/>
            <person name="Douglas C."/>
            <person name="Marra M."/>
            <person name="Sandberg G."/>
            <person name="Van de Peer Y."/>
            <person name="Rokhsar D."/>
        </authorList>
    </citation>
    <scope>NUCLEOTIDE SEQUENCE [LARGE SCALE GENOMIC DNA]</scope>
    <source>
        <strain evidence="4">cv. Nisqually</strain>
    </source>
</reference>
<sequence>MYIYGLLVSKDLVSLIYQERERKQRKMAAPILTLIAASLLVGCTTLAMAWEETYGVINVAGKVMCQDCTKGYNDWINGDRPIKGSKVCLTCTDDRGRVIHYDSDVTDERGEFDMIVSKYINGKQLKEKKCSVRLVSSPDPSCNILTDFAGGKSGVKLKRPTSVYRDTVKYMLTPFYFTSPMCEEPDTTDQYDDTQGNNY</sequence>
<dbReference type="AlphaFoldDB" id="A0A3N7F8A6"/>
<dbReference type="GO" id="GO:0071944">
    <property type="term" value="C:cell periphery"/>
    <property type="evidence" value="ECO:0000318"/>
    <property type="project" value="GO_Central"/>
</dbReference>
<keyword evidence="2" id="KW-1133">Transmembrane helix</keyword>
<dbReference type="Gramene" id="Potri.006G119100.2.v4.1">
    <property type="protein sequence ID" value="Potri.006G119100.2.v4.1"/>
    <property type="gene ID" value="Potri.006G119100.v4.1"/>
</dbReference>
<dbReference type="STRING" id="3694.A0A3N7F8A6"/>
<dbReference type="SMR" id="A0A3N7F8A6"/>
<dbReference type="PANTHER" id="PTHR33470">
    <property type="entry name" value="OS01G0164075 PROTEIN"/>
    <property type="match status" value="1"/>
</dbReference>
<keyword evidence="2" id="KW-0472">Membrane</keyword>